<dbReference type="GO" id="GO:0005737">
    <property type="term" value="C:cytoplasm"/>
    <property type="evidence" value="ECO:0007669"/>
    <property type="project" value="UniProtKB-SubCell"/>
</dbReference>
<evidence type="ECO:0000313" key="9">
    <source>
        <dbReference type="EMBL" id="QNM07290.1"/>
    </source>
</evidence>
<comment type="similarity">
    <text evidence="2 7">Belongs to the PhoU family.</text>
</comment>
<sequence>MRNKFDRQLEKLHTELIEMGALCEKVIGETYKALMSEDITAAQTIMKEDNAIDLKERDIESLCLKLLLQQQPVAGDLRKISAALKMITDMERIGDQAADIAEIVQTTGSLKAPAQTVRIGEMAKATRKMVTDSIDAYVKQDLEIAREVINYDDVVDRLFDEIRDDLAHGIGKGVANPEQTMDLLMIAKYFERIGDHATNIAEWVEFSITGQHRGE</sequence>
<evidence type="ECO:0000256" key="7">
    <source>
        <dbReference type="PIRNR" id="PIRNR003107"/>
    </source>
</evidence>
<dbReference type="PANTHER" id="PTHR42930">
    <property type="entry name" value="PHOSPHATE-SPECIFIC TRANSPORT SYSTEM ACCESSORY PROTEIN PHOU"/>
    <property type="match status" value="1"/>
</dbReference>
<comment type="subcellular location">
    <subcellularLocation>
        <location evidence="1 7">Cytoplasm</location>
    </subcellularLocation>
</comment>
<evidence type="ECO:0000256" key="2">
    <source>
        <dbReference type="ARBA" id="ARBA00008107"/>
    </source>
</evidence>
<dbReference type="PANTHER" id="PTHR42930:SF3">
    <property type="entry name" value="PHOSPHATE-SPECIFIC TRANSPORT SYSTEM ACCESSORY PROTEIN PHOU"/>
    <property type="match status" value="1"/>
</dbReference>
<name>A0A7G9G908_9FIRM</name>
<dbReference type="SUPFAM" id="SSF109755">
    <property type="entry name" value="PhoU-like"/>
    <property type="match status" value="1"/>
</dbReference>
<dbReference type="KEGG" id="whj:H9Q79_10030"/>
<dbReference type="GO" id="GO:0045936">
    <property type="term" value="P:negative regulation of phosphate metabolic process"/>
    <property type="evidence" value="ECO:0007669"/>
    <property type="project" value="InterPro"/>
</dbReference>
<dbReference type="NCBIfam" id="TIGR02135">
    <property type="entry name" value="phoU_full"/>
    <property type="match status" value="1"/>
</dbReference>
<dbReference type="RefSeq" id="WP_118647566.1">
    <property type="nucleotide sequence ID" value="NZ_CP060635.1"/>
</dbReference>
<dbReference type="InterPro" id="IPR038078">
    <property type="entry name" value="PhoU-like_sf"/>
</dbReference>
<dbReference type="Pfam" id="PF01895">
    <property type="entry name" value="PhoU"/>
    <property type="match status" value="2"/>
</dbReference>
<keyword evidence="5 7" id="KW-0963">Cytoplasm</keyword>
<keyword evidence="6 7" id="KW-0592">Phosphate transport</keyword>
<feature type="domain" description="PhoU" evidence="8">
    <location>
        <begin position="120"/>
        <end position="204"/>
    </location>
</feature>
<dbReference type="InterPro" id="IPR028366">
    <property type="entry name" value="PhoU"/>
</dbReference>
<gene>
    <name evidence="9" type="primary">phoU</name>
    <name evidence="9" type="ORF">H9Q79_10030</name>
</gene>
<evidence type="ECO:0000256" key="1">
    <source>
        <dbReference type="ARBA" id="ARBA00004496"/>
    </source>
</evidence>
<evidence type="ECO:0000256" key="4">
    <source>
        <dbReference type="ARBA" id="ARBA00022448"/>
    </source>
</evidence>
<keyword evidence="4 7" id="KW-0813">Transport</keyword>
<keyword evidence="10" id="KW-1185">Reference proteome</keyword>
<proteinExistence type="inferred from homology"/>
<evidence type="ECO:0000256" key="5">
    <source>
        <dbReference type="ARBA" id="ARBA00022490"/>
    </source>
</evidence>
<evidence type="ECO:0000256" key="6">
    <source>
        <dbReference type="ARBA" id="ARBA00022592"/>
    </source>
</evidence>
<dbReference type="EMBL" id="CP060635">
    <property type="protein sequence ID" value="QNM07290.1"/>
    <property type="molecule type" value="Genomic_DNA"/>
</dbReference>
<evidence type="ECO:0000259" key="8">
    <source>
        <dbReference type="Pfam" id="PF01895"/>
    </source>
</evidence>
<dbReference type="PIRSF" id="PIRSF003107">
    <property type="entry name" value="PhoU"/>
    <property type="match status" value="1"/>
</dbReference>
<feature type="domain" description="PhoU" evidence="8">
    <location>
        <begin position="16"/>
        <end position="104"/>
    </location>
</feature>
<dbReference type="InterPro" id="IPR026022">
    <property type="entry name" value="PhoU_dom"/>
</dbReference>
<dbReference type="GO" id="GO:0006817">
    <property type="term" value="P:phosphate ion transport"/>
    <property type="evidence" value="ECO:0007669"/>
    <property type="project" value="UniProtKB-KW"/>
</dbReference>
<dbReference type="Gene3D" id="1.20.58.220">
    <property type="entry name" value="Phosphate transport system protein phou homolog 2, domain 2"/>
    <property type="match status" value="1"/>
</dbReference>
<reference evidence="9 10" key="1">
    <citation type="submission" date="2020-08" db="EMBL/GenBank/DDBJ databases">
        <authorList>
            <person name="Liu C."/>
            <person name="Sun Q."/>
        </authorList>
    </citation>
    <scope>NUCLEOTIDE SEQUENCE [LARGE SCALE GENOMIC DNA]</scope>
    <source>
        <strain evidence="9 10">NSJ-29</strain>
    </source>
</reference>
<protein>
    <recommendedName>
        <fullName evidence="7">Phosphate-specific transport system accessory protein PhoU</fullName>
    </recommendedName>
</protein>
<dbReference type="AlphaFoldDB" id="A0A7G9G908"/>
<comment type="subunit">
    <text evidence="3 7">Homodimer.</text>
</comment>
<dbReference type="GO" id="GO:0030643">
    <property type="term" value="P:intracellular phosphate ion homeostasis"/>
    <property type="evidence" value="ECO:0007669"/>
    <property type="project" value="InterPro"/>
</dbReference>
<evidence type="ECO:0000256" key="3">
    <source>
        <dbReference type="ARBA" id="ARBA00011738"/>
    </source>
</evidence>
<dbReference type="Proteomes" id="UP000515860">
    <property type="component" value="Chromosome"/>
</dbReference>
<evidence type="ECO:0000313" key="10">
    <source>
        <dbReference type="Proteomes" id="UP000515860"/>
    </source>
</evidence>
<dbReference type="FunFam" id="1.20.58.220:FF:000004">
    <property type="entry name" value="Phosphate-specific transport system accessory protein PhoU"/>
    <property type="match status" value="1"/>
</dbReference>
<organism evidence="9 10">
    <name type="scientific">Wansuia hejianensis</name>
    <dbReference type="NCBI Taxonomy" id="2763667"/>
    <lineage>
        <taxon>Bacteria</taxon>
        <taxon>Bacillati</taxon>
        <taxon>Bacillota</taxon>
        <taxon>Clostridia</taxon>
        <taxon>Lachnospirales</taxon>
        <taxon>Lachnospiraceae</taxon>
        <taxon>Wansuia</taxon>
    </lineage>
</organism>
<accession>A0A7G9G908</accession>
<comment type="function">
    <text evidence="7">Plays a role in the regulation of phosphate uptake.</text>
</comment>